<feature type="chain" id="PRO_5045836249" evidence="2">
    <location>
        <begin position="25"/>
        <end position="120"/>
    </location>
</feature>
<proteinExistence type="predicted"/>
<dbReference type="PANTHER" id="PTHR36571:SF1">
    <property type="entry name" value="PROTEIN YGIW"/>
    <property type="match status" value="1"/>
</dbReference>
<dbReference type="Pfam" id="PF04076">
    <property type="entry name" value="BOF"/>
    <property type="match status" value="1"/>
</dbReference>
<gene>
    <name evidence="3" type="ORF">KJI95_11540</name>
</gene>
<dbReference type="Gene3D" id="2.40.50.200">
    <property type="entry name" value="Bacterial OB-fold"/>
    <property type="match status" value="1"/>
</dbReference>
<accession>A0ABS5V815</accession>
<keyword evidence="4" id="KW-1185">Reference proteome</keyword>
<dbReference type="SUPFAM" id="SSF101756">
    <property type="entry name" value="Hypothetical protein YgiW"/>
    <property type="match status" value="1"/>
</dbReference>
<dbReference type="Proteomes" id="UP001195903">
    <property type="component" value="Unassembled WGS sequence"/>
</dbReference>
<evidence type="ECO:0000256" key="2">
    <source>
        <dbReference type="SAM" id="SignalP"/>
    </source>
</evidence>
<organism evidence="3 4">
    <name type="scientific">Shewanella jiangmenensis</name>
    <dbReference type="NCBI Taxonomy" id="2837387"/>
    <lineage>
        <taxon>Bacteria</taxon>
        <taxon>Pseudomonadati</taxon>
        <taxon>Pseudomonadota</taxon>
        <taxon>Gammaproteobacteria</taxon>
        <taxon>Alteromonadales</taxon>
        <taxon>Shewanellaceae</taxon>
        <taxon>Shewanella</taxon>
    </lineage>
</organism>
<sequence>MRILTPLVLILGLITVASTALTQAAYTGPQSVIVNTAKAANTADDDTQVVLTGNLAKSLGDEHYLFADASGEVKVEIDNSLFRNLEITDASLVELKGEVDKEWHGREVEIDSIRVVTSKG</sequence>
<reference evidence="3 4" key="1">
    <citation type="submission" date="2021-05" db="EMBL/GenBank/DDBJ databases">
        <title>Shewanella sp. JM162201.</title>
        <authorList>
            <person name="Xu S."/>
            <person name="Li A."/>
        </authorList>
    </citation>
    <scope>NUCLEOTIDE SEQUENCE [LARGE SCALE GENOMIC DNA]</scope>
    <source>
        <strain evidence="3 4">JM162201</strain>
    </source>
</reference>
<evidence type="ECO:0000313" key="3">
    <source>
        <dbReference type="EMBL" id="MBT1445153.1"/>
    </source>
</evidence>
<dbReference type="EMBL" id="JAHEPS010000004">
    <property type="protein sequence ID" value="MBT1445153.1"/>
    <property type="molecule type" value="Genomic_DNA"/>
</dbReference>
<keyword evidence="1 2" id="KW-0732">Signal</keyword>
<dbReference type="InterPro" id="IPR005220">
    <property type="entry name" value="CarO-like"/>
</dbReference>
<comment type="caution">
    <text evidence="3">The sequence shown here is derived from an EMBL/GenBank/DDBJ whole genome shotgun (WGS) entry which is preliminary data.</text>
</comment>
<feature type="signal peptide" evidence="2">
    <location>
        <begin position="1"/>
        <end position="24"/>
    </location>
</feature>
<evidence type="ECO:0000256" key="1">
    <source>
        <dbReference type="ARBA" id="ARBA00022729"/>
    </source>
</evidence>
<dbReference type="InterPro" id="IPR036700">
    <property type="entry name" value="BOBF_sf"/>
</dbReference>
<protein>
    <submittedName>
        <fullName evidence="3">NirD/YgiW/YdeI family stress tolerance protein</fullName>
    </submittedName>
</protein>
<dbReference type="RefSeq" id="WP_214507361.1">
    <property type="nucleotide sequence ID" value="NZ_JAHEPS010000004.1"/>
</dbReference>
<dbReference type="PANTHER" id="PTHR36571">
    <property type="entry name" value="PROTEIN YGIW"/>
    <property type="match status" value="1"/>
</dbReference>
<name>A0ABS5V815_9GAMM</name>
<dbReference type="NCBIfam" id="NF033674">
    <property type="entry name" value="stress_OB_fold"/>
    <property type="match status" value="1"/>
</dbReference>
<evidence type="ECO:0000313" key="4">
    <source>
        <dbReference type="Proteomes" id="UP001195903"/>
    </source>
</evidence>